<dbReference type="InterPro" id="IPR016130">
    <property type="entry name" value="Tyr_Pase_AS"/>
</dbReference>
<dbReference type="GO" id="GO:0043491">
    <property type="term" value="P:phosphatidylinositol 3-kinase/protein kinase B signal transduction"/>
    <property type="evidence" value="ECO:0007669"/>
    <property type="project" value="TreeGrafter"/>
</dbReference>
<dbReference type="GO" id="GO:0042995">
    <property type="term" value="C:cell projection"/>
    <property type="evidence" value="ECO:0007669"/>
    <property type="project" value="TreeGrafter"/>
</dbReference>
<dbReference type="PANTHER" id="PTHR12305:SF81">
    <property type="entry name" value="PHOSPHATIDYLINOSITOL 3,4,5-TRISPHOSPHATE 3-PHOSPHATASE AND DUAL-SPECIFICITY PROTEIN PHOSPHATASE PTEN"/>
    <property type="match status" value="1"/>
</dbReference>
<dbReference type="GO" id="GO:0005634">
    <property type="term" value="C:nucleus"/>
    <property type="evidence" value="ECO:0007669"/>
    <property type="project" value="TreeGrafter"/>
</dbReference>
<dbReference type="PROSITE" id="PS51181">
    <property type="entry name" value="PPASE_TENSIN"/>
    <property type="match status" value="1"/>
</dbReference>
<gene>
    <name evidence="5" type="primary">Pten</name>
    <name evidence="5" type="ORF">EVAR_45476_1</name>
</gene>
<dbReference type="Gene3D" id="3.90.190.10">
    <property type="entry name" value="Protein tyrosine phosphatase superfamily"/>
    <property type="match status" value="1"/>
</dbReference>
<dbReference type="STRING" id="151549.A0A4C1WF85"/>
<evidence type="ECO:0000259" key="4">
    <source>
        <dbReference type="PROSITE" id="PS51181"/>
    </source>
</evidence>
<dbReference type="GO" id="GO:0046856">
    <property type="term" value="P:phosphatidylinositol dephosphorylation"/>
    <property type="evidence" value="ECO:0007669"/>
    <property type="project" value="TreeGrafter"/>
</dbReference>
<dbReference type="InterPro" id="IPR057023">
    <property type="entry name" value="PTP-SAK"/>
</dbReference>
<dbReference type="EMBL" id="BGZK01000546">
    <property type="protein sequence ID" value="GBP49500.1"/>
    <property type="molecule type" value="Genomic_DNA"/>
</dbReference>
<evidence type="ECO:0000313" key="6">
    <source>
        <dbReference type="Proteomes" id="UP000299102"/>
    </source>
</evidence>
<feature type="domain" description="Phosphatase tensin-type" evidence="4">
    <location>
        <begin position="1"/>
        <end position="91"/>
    </location>
</feature>
<keyword evidence="2" id="KW-0378">Hydrolase</keyword>
<dbReference type="GO" id="GO:0005829">
    <property type="term" value="C:cytosol"/>
    <property type="evidence" value="ECO:0007669"/>
    <property type="project" value="TreeGrafter"/>
</dbReference>
<comment type="caution">
    <text evidence="5">The sequence shown here is derived from an EMBL/GenBank/DDBJ whole genome shotgun (WGS) entry which is preliminary data.</text>
</comment>
<dbReference type="PROSITE" id="PS00383">
    <property type="entry name" value="TYR_PHOSPHATASE_1"/>
    <property type="match status" value="1"/>
</dbReference>
<dbReference type="GO" id="GO:0016314">
    <property type="term" value="F:phosphatidylinositol-3,4,5-trisphosphate 3-phosphatase activity"/>
    <property type="evidence" value="ECO:0007669"/>
    <property type="project" value="UniProtKB-EC"/>
</dbReference>
<protein>
    <recommendedName>
        <fullName evidence="1">phosphatidylinositol-3,4,5-trisphosphate 3-phosphatase</fullName>
        <ecNumber evidence="1">3.1.3.67</ecNumber>
    </recommendedName>
</protein>
<keyword evidence="6" id="KW-1185">Reference proteome</keyword>
<dbReference type="InterPro" id="IPR029023">
    <property type="entry name" value="Tensin_phosphatase"/>
</dbReference>
<dbReference type="GO" id="GO:0008285">
    <property type="term" value="P:negative regulation of cell population proliferation"/>
    <property type="evidence" value="ECO:0007669"/>
    <property type="project" value="TreeGrafter"/>
</dbReference>
<evidence type="ECO:0000256" key="1">
    <source>
        <dbReference type="ARBA" id="ARBA00013015"/>
    </source>
</evidence>
<dbReference type="PANTHER" id="PTHR12305">
    <property type="entry name" value="PHOSPHATASE WITH HOMOLOGY TO TENSIN"/>
    <property type="match status" value="1"/>
</dbReference>
<dbReference type="InterPro" id="IPR029021">
    <property type="entry name" value="Prot-tyrosine_phosphatase-like"/>
</dbReference>
<dbReference type="SUPFAM" id="SSF52799">
    <property type="entry name" value="(Phosphotyrosine protein) phosphatases II"/>
    <property type="match status" value="1"/>
</dbReference>
<evidence type="ECO:0000256" key="2">
    <source>
        <dbReference type="ARBA" id="ARBA00022801"/>
    </source>
</evidence>
<dbReference type="OrthoDB" id="16692at2759"/>
<evidence type="ECO:0000313" key="5">
    <source>
        <dbReference type="EMBL" id="GBP49500.1"/>
    </source>
</evidence>
<dbReference type="PROSITE" id="PS50056">
    <property type="entry name" value="TYR_PHOSPHATASE_2"/>
    <property type="match status" value="1"/>
</dbReference>
<feature type="domain" description="Tyrosine specific protein phosphatases" evidence="3">
    <location>
        <begin position="39"/>
        <end position="91"/>
    </location>
</feature>
<dbReference type="GO" id="GO:0005886">
    <property type="term" value="C:plasma membrane"/>
    <property type="evidence" value="ECO:0007669"/>
    <property type="project" value="TreeGrafter"/>
</dbReference>
<dbReference type="GO" id="GO:0051896">
    <property type="term" value="P:regulation of phosphatidylinositol 3-kinase/protein kinase B signal transduction"/>
    <property type="evidence" value="ECO:0007669"/>
    <property type="project" value="TreeGrafter"/>
</dbReference>
<reference evidence="5 6" key="1">
    <citation type="journal article" date="2019" name="Commun. Biol.">
        <title>The bagworm genome reveals a unique fibroin gene that provides high tensile strength.</title>
        <authorList>
            <person name="Kono N."/>
            <person name="Nakamura H."/>
            <person name="Ohtoshi R."/>
            <person name="Tomita M."/>
            <person name="Numata K."/>
            <person name="Arakawa K."/>
        </authorList>
    </citation>
    <scope>NUCLEOTIDE SEQUENCE [LARGE SCALE GENOMIC DNA]</scope>
</reference>
<dbReference type="Proteomes" id="UP000299102">
    <property type="component" value="Unassembled WGS sequence"/>
</dbReference>
<accession>A0A4C1WF85</accession>
<dbReference type="AlphaFoldDB" id="A0A4C1WF85"/>
<dbReference type="InterPro" id="IPR000387">
    <property type="entry name" value="Tyr_Pase_dom"/>
</dbReference>
<dbReference type="GO" id="GO:0048870">
    <property type="term" value="P:cell motility"/>
    <property type="evidence" value="ECO:0007669"/>
    <property type="project" value="TreeGrafter"/>
</dbReference>
<evidence type="ECO:0000259" key="3">
    <source>
        <dbReference type="PROSITE" id="PS50056"/>
    </source>
</evidence>
<sequence>MSEEFSTLMVAGRRAPVDHRLVAIYPFDDHSPPKIELIQSFCVDVHDWLSKDPKNVAAVHCKAGKGRTGQYTVSFVLYCSFTGVAALSSLL</sequence>
<dbReference type="Pfam" id="PF22784">
    <property type="entry name" value="PTP-SAK"/>
    <property type="match status" value="1"/>
</dbReference>
<dbReference type="GO" id="GO:0004725">
    <property type="term" value="F:protein tyrosine phosphatase activity"/>
    <property type="evidence" value="ECO:0007669"/>
    <property type="project" value="TreeGrafter"/>
</dbReference>
<proteinExistence type="predicted"/>
<organism evidence="5 6">
    <name type="scientific">Eumeta variegata</name>
    <name type="common">Bagworm moth</name>
    <name type="synonym">Eumeta japonica</name>
    <dbReference type="NCBI Taxonomy" id="151549"/>
    <lineage>
        <taxon>Eukaryota</taxon>
        <taxon>Metazoa</taxon>
        <taxon>Ecdysozoa</taxon>
        <taxon>Arthropoda</taxon>
        <taxon>Hexapoda</taxon>
        <taxon>Insecta</taxon>
        <taxon>Pterygota</taxon>
        <taxon>Neoptera</taxon>
        <taxon>Endopterygota</taxon>
        <taxon>Lepidoptera</taxon>
        <taxon>Glossata</taxon>
        <taxon>Ditrysia</taxon>
        <taxon>Tineoidea</taxon>
        <taxon>Psychidae</taxon>
        <taxon>Oiketicinae</taxon>
        <taxon>Eumeta</taxon>
    </lineage>
</organism>
<name>A0A4C1WF85_EUMVA</name>
<dbReference type="EC" id="3.1.3.67" evidence="1"/>
<dbReference type="InterPro" id="IPR051281">
    <property type="entry name" value="Dual-spec_lipid-protein_phosph"/>
</dbReference>